<name>A0A2T7E613_9POAL</name>
<dbReference type="GO" id="GO:0006952">
    <property type="term" value="P:defense response"/>
    <property type="evidence" value="ECO:0007669"/>
    <property type="project" value="UniProtKB-KW"/>
</dbReference>
<evidence type="ECO:0000259" key="9">
    <source>
        <dbReference type="Pfam" id="PF18052"/>
    </source>
</evidence>
<dbReference type="SUPFAM" id="SSF52047">
    <property type="entry name" value="RNI-like"/>
    <property type="match status" value="1"/>
</dbReference>
<evidence type="ECO:0000256" key="2">
    <source>
        <dbReference type="ARBA" id="ARBA00022614"/>
    </source>
</evidence>
<dbReference type="Pfam" id="PF00931">
    <property type="entry name" value="NB-ARC"/>
    <property type="match status" value="1"/>
</dbReference>
<dbReference type="PANTHER" id="PTHR36766">
    <property type="entry name" value="PLANT BROAD-SPECTRUM MILDEW RESISTANCE PROTEIN RPW8"/>
    <property type="match status" value="1"/>
</dbReference>
<dbReference type="SUPFAM" id="SSF52540">
    <property type="entry name" value="P-loop containing nucleoside triphosphate hydrolases"/>
    <property type="match status" value="1"/>
</dbReference>
<dbReference type="InterPro" id="IPR036388">
    <property type="entry name" value="WH-like_DNA-bd_sf"/>
</dbReference>
<dbReference type="Gene3D" id="1.20.5.4130">
    <property type="match status" value="1"/>
</dbReference>
<dbReference type="PRINTS" id="PR00364">
    <property type="entry name" value="DISEASERSIST"/>
</dbReference>
<evidence type="ECO:0000256" key="3">
    <source>
        <dbReference type="ARBA" id="ARBA00022737"/>
    </source>
</evidence>
<protein>
    <recommendedName>
        <fullName evidence="14">NB-ARC domain-containing protein</fullName>
    </recommendedName>
</protein>
<evidence type="ECO:0000259" key="11">
    <source>
        <dbReference type="Pfam" id="PF25019"/>
    </source>
</evidence>
<keyword evidence="4" id="KW-0547">Nucleotide-binding</keyword>
<dbReference type="InterPro" id="IPR058922">
    <property type="entry name" value="WHD_DRP"/>
</dbReference>
<dbReference type="Proteomes" id="UP000244336">
    <property type="component" value="Chromosome 3"/>
</dbReference>
<dbReference type="GO" id="GO:0043531">
    <property type="term" value="F:ADP binding"/>
    <property type="evidence" value="ECO:0007669"/>
    <property type="project" value="InterPro"/>
</dbReference>
<evidence type="ECO:0008006" key="14">
    <source>
        <dbReference type="Google" id="ProtNLM"/>
    </source>
</evidence>
<evidence type="ECO:0000256" key="1">
    <source>
        <dbReference type="ARBA" id="ARBA00008894"/>
    </source>
</evidence>
<evidence type="ECO:0000256" key="5">
    <source>
        <dbReference type="ARBA" id="ARBA00022821"/>
    </source>
</evidence>
<evidence type="ECO:0000259" key="10">
    <source>
        <dbReference type="Pfam" id="PF23559"/>
    </source>
</evidence>
<dbReference type="InterPro" id="IPR027417">
    <property type="entry name" value="P-loop_NTPase"/>
</dbReference>
<dbReference type="Pfam" id="PF25019">
    <property type="entry name" value="LRR_R13L1-DRL21"/>
    <property type="match status" value="1"/>
</dbReference>
<evidence type="ECO:0000259" key="8">
    <source>
        <dbReference type="Pfam" id="PF00931"/>
    </source>
</evidence>
<dbReference type="Gene3D" id="1.10.10.10">
    <property type="entry name" value="Winged helix-like DNA-binding domain superfamily/Winged helix DNA-binding domain"/>
    <property type="match status" value="1"/>
</dbReference>
<accession>A0A2T7E613</accession>
<evidence type="ECO:0000256" key="4">
    <source>
        <dbReference type="ARBA" id="ARBA00022741"/>
    </source>
</evidence>
<dbReference type="STRING" id="1504633.A0A2T7E613"/>
<dbReference type="Gene3D" id="3.40.50.300">
    <property type="entry name" value="P-loop containing nucleotide triphosphate hydrolases"/>
    <property type="match status" value="1"/>
</dbReference>
<sequence length="1319" mass="149232">MAPAGPLVFAGKSVASSVIKEVVTKAFKYLHGYFSAENMEEMKNKIEERMPQIQAVLDVVSPDHIKDQSEALDRWFWKLRDAVEEAEDAIDELEYYELEEKAKDRKVSDWGSPFTKVKHKVVKSIKSVSVVDNTLKQFTHGDSLKRLKKAMEGLDKASASTMNFLEVVKCLKGATSGSPKQEDLMNNDRQTGSTSTVIKLFGRKKEKKCILEWLTKETSVEEDEIVMSAKHIPILSLVGHGGMGKTTLVQSICEEGDVVKDFEIIWVTVSTNFDATSVTRKILESLNRKTPKAGSLEALQQLLKDNLKSRKFLLTLDDVWEEEKRNEWEKLFAALRTGKSGSKILLTTRMASVAAVAAYVMGVGRECLTLEGLQEDENFDLFHHCVFAGLNSQSYGHLKLTGEQIARKLGGCPLVTKVVSGHLRGNMTIEFWDRFLHVGLQDFKGNADDVMKVLRLSYYNLPMELQICFRYCSIFPHGYKFTKKDLVLMWIGSGLISTAGNERRRLEDIGEYCLFQLSRKSFFDQKCRIDRTSLINPRIEEYYVMHDLMHELAEYVSSGECKRITCLARIEDVKDTVRHSWIDKINSSYVEEVKKVANFKNLRTLIIGEDIFLSVYQDMKCAISSAIQNSRALRLLHLKCFDRFDFPRMAGNLKHLRYISLSQISLESIHAVLKLYHLVVLRGYCDLQLNINHVRDLANLDGLRYLYFSAGGLNEVPVNRLTSLQELNKYKVEGIDGNKISAIGNLRDLRELNVQGLENIDNNEAEKAKLKEKEYLFSLSLGWSASNGTQNRKDDLVLDQLEPNANISKLCIDGYEGLRPPFWLENLSTKKLVSLTLRNCINLEHLPSLIELVLLKHLKLYCLPKLQQIGQYSHMFSSSCMEFFLPTSLDTLVVTGCRGLKRLPILPPSLAYLYIGGVGLTKLPMIGKLCNDSTQTMSSKWLDISIVNCPCLTSLENSLLDQKQYLRAFRDVNISNCVHVETVPLTLEQMNGLRKLCIEDCPKLRMPRDARNKLLPSSLGCLHMCDSGDLELPILGSMQQLTNLSFMELRFCSNLVSLPSVDVFQSLKSLRSIRICRCENLSSLGGLGSAPSLSWLSIIGCSCLAEARSSAMPGASASEDDSLVVSRNSLQIDRLEIDVPSLLLVEPLKSLCQTQKLYIEDASKTERLPEQWLLQNHSSIQYLMIHKTESLESLPLSMQDLSSLEQLNLFGAGQLRSLPNFPSSLQYLGIDECDSELEEKSRENGIPEWNKISHIPRVRIGNSYFILGKECSKKTYKTLRYKDYNALVSWVNQPEDDGNGVESVLHWWQKPRCLGRITS</sequence>
<dbReference type="InterPro" id="IPR002182">
    <property type="entry name" value="NB-ARC"/>
</dbReference>
<dbReference type="InterPro" id="IPR032675">
    <property type="entry name" value="LRR_dom_sf"/>
</dbReference>
<proteinExistence type="inferred from homology"/>
<dbReference type="InterPro" id="IPR042197">
    <property type="entry name" value="Apaf_helical"/>
</dbReference>
<evidence type="ECO:0000256" key="6">
    <source>
        <dbReference type="ARBA" id="ARBA00022840"/>
    </source>
</evidence>
<feature type="domain" description="Disease resistance N-terminal" evidence="9">
    <location>
        <begin position="19"/>
        <end position="107"/>
    </location>
</feature>
<keyword evidence="6" id="KW-0067">ATP-binding</keyword>
<dbReference type="OrthoDB" id="777063at2759"/>
<keyword evidence="13" id="KW-1185">Reference proteome</keyword>
<dbReference type="Pfam" id="PF18052">
    <property type="entry name" value="Rx_N"/>
    <property type="match status" value="1"/>
</dbReference>
<dbReference type="Gene3D" id="1.10.8.430">
    <property type="entry name" value="Helical domain of apoptotic protease-activating factors"/>
    <property type="match status" value="1"/>
</dbReference>
<reference evidence="12 13" key="1">
    <citation type="submission" date="2018-04" db="EMBL/GenBank/DDBJ databases">
        <title>WGS assembly of Panicum hallii var. hallii HAL2.</title>
        <authorList>
            <person name="Lovell J."/>
            <person name="Jenkins J."/>
            <person name="Lowry D."/>
            <person name="Mamidi S."/>
            <person name="Sreedasyam A."/>
            <person name="Weng X."/>
            <person name="Barry K."/>
            <person name="Bonette J."/>
            <person name="Campitelli B."/>
            <person name="Daum C."/>
            <person name="Gordon S."/>
            <person name="Gould B."/>
            <person name="Lipzen A."/>
            <person name="MacQueen A."/>
            <person name="Palacio-Mejia J."/>
            <person name="Plott C."/>
            <person name="Shakirov E."/>
            <person name="Shu S."/>
            <person name="Yoshinaga Y."/>
            <person name="Zane M."/>
            <person name="Rokhsar D."/>
            <person name="Grimwood J."/>
            <person name="Schmutz J."/>
            <person name="Juenger T."/>
        </authorList>
    </citation>
    <scope>NUCLEOTIDE SEQUENCE [LARGE SCALE GENOMIC DNA]</scope>
    <source>
        <strain evidence="13">cv. HAL2</strain>
    </source>
</reference>
<comment type="similarity">
    <text evidence="1">Belongs to the disease resistance NB-LRR family.</text>
</comment>
<feature type="coiled-coil region" evidence="7">
    <location>
        <begin position="36"/>
        <end position="99"/>
    </location>
</feature>
<dbReference type="InterPro" id="IPR041118">
    <property type="entry name" value="Rx_N"/>
</dbReference>
<gene>
    <name evidence="12" type="ORF">GQ55_3G054000</name>
</gene>
<dbReference type="EMBL" id="CM009751">
    <property type="protein sequence ID" value="PUZ63260.1"/>
    <property type="molecule type" value="Genomic_DNA"/>
</dbReference>
<evidence type="ECO:0000313" key="12">
    <source>
        <dbReference type="EMBL" id="PUZ63260.1"/>
    </source>
</evidence>
<dbReference type="SUPFAM" id="SSF52058">
    <property type="entry name" value="L domain-like"/>
    <property type="match status" value="1"/>
</dbReference>
<feature type="domain" description="Disease resistance protein winged helix" evidence="10">
    <location>
        <begin position="474"/>
        <end position="553"/>
    </location>
</feature>
<dbReference type="Gene3D" id="3.80.10.10">
    <property type="entry name" value="Ribonuclease Inhibitor"/>
    <property type="match status" value="4"/>
</dbReference>
<dbReference type="InterPro" id="IPR056789">
    <property type="entry name" value="LRR_R13L1-DRL21"/>
</dbReference>
<keyword evidence="2" id="KW-0433">Leucine-rich repeat</keyword>
<feature type="domain" description="R13L1/DRL21-like LRR repeat region" evidence="11">
    <location>
        <begin position="740"/>
        <end position="861"/>
    </location>
</feature>
<keyword evidence="3" id="KW-0677">Repeat</keyword>
<evidence type="ECO:0000313" key="13">
    <source>
        <dbReference type="Proteomes" id="UP000244336"/>
    </source>
</evidence>
<dbReference type="GO" id="GO:0051707">
    <property type="term" value="P:response to other organism"/>
    <property type="evidence" value="ECO:0007669"/>
    <property type="project" value="UniProtKB-ARBA"/>
</dbReference>
<dbReference type="GO" id="GO:0005524">
    <property type="term" value="F:ATP binding"/>
    <property type="evidence" value="ECO:0007669"/>
    <property type="project" value="UniProtKB-KW"/>
</dbReference>
<feature type="domain" description="NB-ARC" evidence="8">
    <location>
        <begin position="229"/>
        <end position="388"/>
    </location>
</feature>
<organism evidence="12 13">
    <name type="scientific">Panicum hallii var. hallii</name>
    <dbReference type="NCBI Taxonomy" id="1504633"/>
    <lineage>
        <taxon>Eukaryota</taxon>
        <taxon>Viridiplantae</taxon>
        <taxon>Streptophyta</taxon>
        <taxon>Embryophyta</taxon>
        <taxon>Tracheophyta</taxon>
        <taxon>Spermatophyta</taxon>
        <taxon>Magnoliopsida</taxon>
        <taxon>Liliopsida</taxon>
        <taxon>Poales</taxon>
        <taxon>Poaceae</taxon>
        <taxon>PACMAD clade</taxon>
        <taxon>Panicoideae</taxon>
        <taxon>Panicodae</taxon>
        <taxon>Paniceae</taxon>
        <taxon>Panicinae</taxon>
        <taxon>Panicum</taxon>
        <taxon>Panicum sect. Panicum</taxon>
    </lineage>
</organism>
<keyword evidence="7" id="KW-0175">Coiled coil</keyword>
<keyword evidence="5" id="KW-0611">Plant defense</keyword>
<evidence type="ECO:0000256" key="7">
    <source>
        <dbReference type="SAM" id="Coils"/>
    </source>
</evidence>
<dbReference type="PANTHER" id="PTHR36766:SF64">
    <property type="entry name" value="OS12G0206100 PROTEIN"/>
    <property type="match status" value="1"/>
</dbReference>
<dbReference type="Pfam" id="PF23559">
    <property type="entry name" value="WHD_DRP"/>
    <property type="match status" value="1"/>
</dbReference>
<dbReference type="Gramene" id="PUZ63260">
    <property type="protein sequence ID" value="PUZ63260"/>
    <property type="gene ID" value="GQ55_3G054000"/>
</dbReference>